<keyword evidence="2" id="KW-1185">Reference proteome</keyword>
<evidence type="ECO:0000313" key="2">
    <source>
        <dbReference type="Proteomes" id="UP000219072"/>
    </source>
</evidence>
<sequence>MGLVQLVHGERPSVGRALRALDERLLAGGRRTALENARSAVREDEERAAAHREAVRVLRAVGAGDPSPALPTPGA</sequence>
<organism evidence="1 2">
    <name type="scientific">Streptomyces zhaozhouensis</name>
    <dbReference type="NCBI Taxonomy" id="1300267"/>
    <lineage>
        <taxon>Bacteria</taxon>
        <taxon>Bacillati</taxon>
        <taxon>Actinomycetota</taxon>
        <taxon>Actinomycetes</taxon>
        <taxon>Kitasatosporales</taxon>
        <taxon>Streptomycetaceae</taxon>
        <taxon>Streptomyces</taxon>
    </lineage>
</organism>
<dbReference type="AlphaFoldDB" id="A0A286DJP9"/>
<name>A0A286DJP9_9ACTN</name>
<reference evidence="1 2" key="1">
    <citation type="submission" date="2017-09" db="EMBL/GenBank/DDBJ databases">
        <authorList>
            <person name="Ehlers B."/>
            <person name="Leendertz F.H."/>
        </authorList>
    </citation>
    <scope>NUCLEOTIDE SEQUENCE [LARGE SCALE GENOMIC DNA]</scope>
    <source>
        <strain evidence="1 2">CGMCC 4.7095</strain>
    </source>
</reference>
<accession>A0A286DJP9</accession>
<gene>
    <name evidence="1" type="ORF">SAMN06297387_101356</name>
</gene>
<protein>
    <submittedName>
        <fullName evidence="1">Uncharacterized protein</fullName>
    </submittedName>
</protein>
<evidence type="ECO:0000313" key="1">
    <source>
        <dbReference type="EMBL" id="SOD58850.1"/>
    </source>
</evidence>
<dbReference type="EMBL" id="OCNE01000001">
    <property type="protein sequence ID" value="SOD58850.1"/>
    <property type="molecule type" value="Genomic_DNA"/>
</dbReference>
<dbReference type="Proteomes" id="UP000219072">
    <property type="component" value="Unassembled WGS sequence"/>
</dbReference>
<proteinExistence type="predicted"/>